<dbReference type="EMBL" id="CP061275">
    <property type="protein sequence ID" value="QNS01852.1"/>
    <property type="molecule type" value="Genomic_DNA"/>
</dbReference>
<proteinExistence type="predicted"/>
<protein>
    <submittedName>
        <fullName evidence="1">Uncharacterized protein</fullName>
    </submittedName>
</protein>
<accession>A0A7H1AZE7</accession>
<evidence type="ECO:0000313" key="2">
    <source>
        <dbReference type="Proteomes" id="UP000516346"/>
    </source>
</evidence>
<dbReference type="AlphaFoldDB" id="A0A7H1AZE7"/>
<reference evidence="1 2" key="1">
    <citation type="submission" date="2020-09" db="EMBL/GenBank/DDBJ databases">
        <title>Genome sequence of the banana aphid, Pentalonia nigronervosa Coquerel (Hemiptera: Aphididae) and its symbionts.</title>
        <authorList>
            <person name="Mathers T.C."/>
            <person name="Mugford S.T."/>
            <person name="Hogenhout S.A."/>
            <person name="Tripathi L."/>
        </authorList>
    </citation>
    <scope>NUCLEOTIDE SEQUENCE [LARGE SCALE GENOMIC DNA]</scope>
    <source>
        <strain evidence="1">Ba4</strain>
    </source>
</reference>
<dbReference type="Proteomes" id="UP000516346">
    <property type="component" value="Chromosome"/>
</dbReference>
<gene>
    <name evidence="1" type="ORF">ICW73_02680</name>
</gene>
<organism evidence="1 2">
    <name type="scientific">Buchnera aphidicola</name>
    <name type="common">Pentalonia nigronervosa</name>
    <dbReference type="NCBI Taxonomy" id="1309793"/>
    <lineage>
        <taxon>Bacteria</taxon>
        <taxon>Pseudomonadati</taxon>
        <taxon>Pseudomonadota</taxon>
        <taxon>Gammaproteobacteria</taxon>
        <taxon>Enterobacterales</taxon>
        <taxon>Erwiniaceae</taxon>
        <taxon>Buchnera</taxon>
    </lineage>
</organism>
<evidence type="ECO:0000313" key="1">
    <source>
        <dbReference type="EMBL" id="QNS01852.1"/>
    </source>
</evidence>
<sequence>MKTNILEVVVKHLFDFELDKTHFKKYAVDIARYFIFNVTATYYIKYVILIVNH</sequence>
<name>A0A7H1AZE7_9GAMM</name>